<dbReference type="SUPFAM" id="SSF52540">
    <property type="entry name" value="P-loop containing nucleoside triphosphate hydrolases"/>
    <property type="match status" value="1"/>
</dbReference>
<protein>
    <submittedName>
        <fullName evidence="6">Heme ABC transporter ATP-binding protein</fullName>
    </submittedName>
</protein>
<dbReference type="InterPro" id="IPR017871">
    <property type="entry name" value="ABC_transporter-like_CS"/>
</dbReference>
<gene>
    <name evidence="6" type="ORF">GCM10023351_13270</name>
</gene>
<reference evidence="7" key="1">
    <citation type="journal article" date="2019" name="Int. J. Syst. Evol. Microbiol.">
        <title>The Global Catalogue of Microorganisms (GCM) 10K type strain sequencing project: providing services to taxonomists for standard genome sequencing and annotation.</title>
        <authorList>
            <consortium name="The Broad Institute Genomics Platform"/>
            <consortium name="The Broad Institute Genome Sequencing Center for Infectious Disease"/>
            <person name="Wu L."/>
            <person name="Ma J."/>
        </authorList>
    </citation>
    <scope>NUCLEOTIDE SEQUENCE [LARGE SCALE GENOMIC DNA]</scope>
    <source>
        <strain evidence="7">JCM 18537</strain>
    </source>
</reference>
<keyword evidence="1" id="KW-0813">Transport</keyword>
<evidence type="ECO:0000256" key="2">
    <source>
        <dbReference type="ARBA" id="ARBA00022741"/>
    </source>
</evidence>
<dbReference type="EMBL" id="BAABKO010000002">
    <property type="protein sequence ID" value="GAA4770771.1"/>
    <property type="molecule type" value="Genomic_DNA"/>
</dbReference>
<dbReference type="InterPro" id="IPR003439">
    <property type="entry name" value="ABC_transporter-like_ATP-bd"/>
</dbReference>
<dbReference type="InterPro" id="IPR027417">
    <property type="entry name" value="P-loop_NTPase"/>
</dbReference>
<evidence type="ECO:0000256" key="1">
    <source>
        <dbReference type="ARBA" id="ARBA00022448"/>
    </source>
</evidence>
<dbReference type="Proteomes" id="UP001501645">
    <property type="component" value="Unassembled WGS sequence"/>
</dbReference>
<keyword evidence="4" id="KW-1278">Translocase</keyword>
<keyword evidence="7" id="KW-1185">Reference proteome</keyword>
<feature type="domain" description="ABC transporter" evidence="5">
    <location>
        <begin position="7"/>
        <end position="240"/>
    </location>
</feature>
<evidence type="ECO:0000313" key="6">
    <source>
        <dbReference type="EMBL" id="GAA4770771.1"/>
    </source>
</evidence>
<evidence type="ECO:0000256" key="3">
    <source>
        <dbReference type="ARBA" id="ARBA00022840"/>
    </source>
</evidence>
<dbReference type="Gene3D" id="3.40.50.300">
    <property type="entry name" value="P-loop containing nucleotide triphosphate hydrolases"/>
    <property type="match status" value="1"/>
</dbReference>
<organism evidence="6 7">
    <name type="scientific">Microbacterium gilvum</name>
    <dbReference type="NCBI Taxonomy" id="1336204"/>
    <lineage>
        <taxon>Bacteria</taxon>
        <taxon>Bacillati</taxon>
        <taxon>Actinomycetota</taxon>
        <taxon>Actinomycetes</taxon>
        <taxon>Micrococcales</taxon>
        <taxon>Microbacteriaceae</taxon>
        <taxon>Microbacterium</taxon>
    </lineage>
</organism>
<keyword evidence="2" id="KW-0547">Nucleotide-binding</keyword>
<dbReference type="SMART" id="SM00382">
    <property type="entry name" value="AAA"/>
    <property type="match status" value="1"/>
</dbReference>
<evidence type="ECO:0000313" key="7">
    <source>
        <dbReference type="Proteomes" id="UP001501645"/>
    </source>
</evidence>
<dbReference type="GO" id="GO:0005524">
    <property type="term" value="F:ATP binding"/>
    <property type="evidence" value="ECO:0007669"/>
    <property type="project" value="UniProtKB-KW"/>
</dbReference>
<evidence type="ECO:0000256" key="4">
    <source>
        <dbReference type="ARBA" id="ARBA00022967"/>
    </source>
</evidence>
<accession>A0ABP9A1Q5</accession>
<dbReference type="CDD" id="cd03214">
    <property type="entry name" value="ABC_Iron-Siderophores_B12_Hemin"/>
    <property type="match status" value="1"/>
</dbReference>
<proteinExistence type="predicted"/>
<dbReference type="PROSITE" id="PS00211">
    <property type="entry name" value="ABC_TRANSPORTER_1"/>
    <property type="match status" value="1"/>
</dbReference>
<name>A0ABP9A1Q5_9MICO</name>
<dbReference type="Pfam" id="PF00005">
    <property type="entry name" value="ABC_tran"/>
    <property type="match status" value="1"/>
</dbReference>
<evidence type="ECO:0000259" key="5">
    <source>
        <dbReference type="PROSITE" id="PS50893"/>
    </source>
</evidence>
<keyword evidence="3 6" id="KW-0067">ATP-binding</keyword>
<dbReference type="PROSITE" id="PS50893">
    <property type="entry name" value="ABC_TRANSPORTER_2"/>
    <property type="match status" value="1"/>
</dbReference>
<dbReference type="PANTHER" id="PTHR42794:SF1">
    <property type="entry name" value="HEMIN IMPORT ATP-BINDING PROTEIN HMUV"/>
    <property type="match status" value="1"/>
</dbReference>
<dbReference type="InterPro" id="IPR003593">
    <property type="entry name" value="AAA+_ATPase"/>
</dbReference>
<sequence>MGMTALIEARGLRVRLGGRLLLDGVDIDLRRGEVLVLVGPNGAGKSTLLAALVGDIPLDGGDVRLLGEPIARTGRRDLARTRAVLLQANEVSFPFTVSEVVEMGRTPWRGHPLEADDDVVIAASLADAEVEHLAARRTTELSGGERSRAALARTLAQAAPVLVLDEPTAALDIRHQERVLLRARAHASAGGAALIVLHDLNLAAAHADRIAVLHDGRLRVVDSPARALDASLLTEVYGHPVRVIAPFPGEPPLVVPDRSAAPAALADVVRTGIAHVLPPEGTAS</sequence>
<comment type="caution">
    <text evidence="6">The sequence shown here is derived from an EMBL/GenBank/DDBJ whole genome shotgun (WGS) entry which is preliminary data.</text>
</comment>
<dbReference type="PANTHER" id="PTHR42794">
    <property type="entry name" value="HEMIN IMPORT ATP-BINDING PROTEIN HMUV"/>
    <property type="match status" value="1"/>
</dbReference>
<dbReference type="NCBIfam" id="NF010068">
    <property type="entry name" value="PRK13548.1"/>
    <property type="match status" value="1"/>
</dbReference>